<evidence type="ECO:0000313" key="12">
    <source>
        <dbReference type="EMBL" id="EPS38680.1"/>
    </source>
</evidence>
<feature type="compositionally biased region" description="Pro residues" evidence="11">
    <location>
        <begin position="17"/>
        <end position="28"/>
    </location>
</feature>
<dbReference type="GO" id="GO:0007059">
    <property type="term" value="P:chromosome segregation"/>
    <property type="evidence" value="ECO:0007669"/>
    <property type="project" value="TreeGrafter"/>
</dbReference>
<evidence type="ECO:0000256" key="5">
    <source>
        <dbReference type="ARBA" id="ARBA00022776"/>
    </source>
</evidence>
<dbReference type="STRING" id="1284197.S8A6P7"/>
<keyword evidence="4" id="KW-0132">Cell division</keyword>
<keyword evidence="10" id="KW-0175">Coiled coil</keyword>
<evidence type="ECO:0000256" key="6">
    <source>
        <dbReference type="ARBA" id="ARBA00022838"/>
    </source>
</evidence>
<evidence type="ECO:0000256" key="1">
    <source>
        <dbReference type="ARBA" id="ARBA00004123"/>
    </source>
</evidence>
<evidence type="ECO:0000256" key="3">
    <source>
        <dbReference type="ARBA" id="ARBA00022454"/>
    </source>
</evidence>
<keyword evidence="3" id="KW-0158">Chromosome</keyword>
<accession>S8A6P7</accession>
<reference evidence="12 13" key="1">
    <citation type="journal article" date="2013" name="PLoS Genet.">
        <title>Genomic mechanisms accounting for the adaptation to parasitism in nematode-trapping fungi.</title>
        <authorList>
            <person name="Meerupati T."/>
            <person name="Andersson K.M."/>
            <person name="Friman E."/>
            <person name="Kumar D."/>
            <person name="Tunlid A."/>
            <person name="Ahren D."/>
        </authorList>
    </citation>
    <scope>NUCLEOTIDE SEQUENCE [LARGE SCALE GENOMIC DNA]</scope>
    <source>
        <strain evidence="12 13">CBS 200.50</strain>
    </source>
</reference>
<feature type="compositionally biased region" description="Low complexity" evidence="11">
    <location>
        <begin position="167"/>
        <end position="198"/>
    </location>
</feature>
<feature type="compositionally biased region" description="Basic and acidic residues" evidence="11">
    <location>
        <begin position="156"/>
        <end position="166"/>
    </location>
</feature>
<comment type="caution">
    <text evidence="12">The sequence shown here is derived from an EMBL/GenBank/DDBJ whole genome shotgun (WGS) entry which is preliminary data.</text>
</comment>
<dbReference type="Proteomes" id="UP000015100">
    <property type="component" value="Unassembled WGS sequence"/>
</dbReference>
<dbReference type="GO" id="GO:0000444">
    <property type="term" value="C:MIS12/MIND type complex"/>
    <property type="evidence" value="ECO:0007669"/>
    <property type="project" value="InterPro"/>
</dbReference>
<evidence type="ECO:0000256" key="11">
    <source>
        <dbReference type="SAM" id="MobiDB-lite"/>
    </source>
</evidence>
<keyword evidence="5" id="KW-0498">Mitosis</keyword>
<name>S8A6P7_DACHA</name>
<keyword evidence="7" id="KW-0539">Nucleus</keyword>
<dbReference type="OMA" id="EQMKEVR"/>
<keyword evidence="6" id="KW-0995">Kinetochore</keyword>
<keyword evidence="13" id="KW-1185">Reference proteome</keyword>
<evidence type="ECO:0000256" key="9">
    <source>
        <dbReference type="ARBA" id="ARBA00023328"/>
    </source>
</evidence>
<proteinExistence type="predicted"/>
<dbReference type="HOGENOM" id="CLU_903077_0_0_1"/>
<dbReference type="InterPro" id="IPR007128">
    <property type="entry name" value="PMF1/Nnf1"/>
</dbReference>
<evidence type="ECO:0000313" key="13">
    <source>
        <dbReference type="Proteomes" id="UP000015100"/>
    </source>
</evidence>
<protein>
    <submittedName>
        <fullName evidence="12">Uncharacterized protein</fullName>
    </submittedName>
</protein>
<evidence type="ECO:0000256" key="8">
    <source>
        <dbReference type="ARBA" id="ARBA00023306"/>
    </source>
</evidence>
<dbReference type="EMBL" id="AQGS01000532">
    <property type="protein sequence ID" value="EPS38680.1"/>
    <property type="molecule type" value="Genomic_DNA"/>
</dbReference>
<dbReference type="PANTHER" id="PTHR15459:SF3">
    <property type="entry name" value="POLYAMINE-MODULATED FACTOR 1"/>
    <property type="match status" value="1"/>
</dbReference>
<evidence type="ECO:0000256" key="2">
    <source>
        <dbReference type="ARBA" id="ARBA00004629"/>
    </source>
</evidence>
<organism evidence="12 13">
    <name type="scientific">Dactylellina haptotyla (strain CBS 200.50)</name>
    <name type="common">Nematode-trapping fungus</name>
    <name type="synonym">Monacrosporium haptotylum</name>
    <dbReference type="NCBI Taxonomy" id="1284197"/>
    <lineage>
        <taxon>Eukaryota</taxon>
        <taxon>Fungi</taxon>
        <taxon>Dikarya</taxon>
        <taxon>Ascomycota</taxon>
        <taxon>Pezizomycotina</taxon>
        <taxon>Orbiliomycetes</taxon>
        <taxon>Orbiliales</taxon>
        <taxon>Orbiliaceae</taxon>
        <taxon>Dactylellina</taxon>
    </lineage>
</organism>
<dbReference type="OrthoDB" id="18453at2759"/>
<sequence>MTRTTRNSIKAEDMAPQQPPSPAPPPQAPASSLPPETDEDAPITVHKRIRSPLFEKVFEKSLKASLSGVTPESWGKCFPTPMARRPEQMKEVRNKFVEIYELNVRKNFEDIIASRKLLASLDNLDILISEAQTRRTRWLEEHPQAPLPMDPPPKPKPLETETKTETPEAPAAPEAKPEAGVEGEPAATEAAAPAASTDVPEKAIEKEKEDNGPKPPTPLLDFTPEDLYISHLYPLLQIQSDRLEALKLQQQTSIDKLIKRREEQQKEIKQLIATLEKRLSVVDEAAEGVKEILEMDRDEDMIGG</sequence>
<keyword evidence="8" id="KW-0131">Cell cycle</keyword>
<dbReference type="Pfam" id="PF03980">
    <property type="entry name" value="Nnf1"/>
    <property type="match status" value="1"/>
</dbReference>
<feature type="coiled-coil region" evidence="10">
    <location>
        <begin position="247"/>
        <end position="278"/>
    </location>
</feature>
<feature type="compositionally biased region" description="Basic and acidic residues" evidence="11">
    <location>
        <begin position="199"/>
        <end position="212"/>
    </location>
</feature>
<dbReference type="GO" id="GO:0005634">
    <property type="term" value="C:nucleus"/>
    <property type="evidence" value="ECO:0007669"/>
    <property type="project" value="UniProtKB-SubCell"/>
</dbReference>
<evidence type="ECO:0000256" key="4">
    <source>
        <dbReference type="ARBA" id="ARBA00022618"/>
    </source>
</evidence>
<feature type="compositionally biased region" description="Pro residues" evidence="11">
    <location>
        <begin position="145"/>
        <end position="155"/>
    </location>
</feature>
<keyword evidence="9" id="KW-0137">Centromere</keyword>
<feature type="region of interest" description="Disordered" evidence="11">
    <location>
        <begin position="1"/>
        <end position="46"/>
    </location>
</feature>
<dbReference type="AlphaFoldDB" id="S8A6P7"/>
<reference evidence="13" key="2">
    <citation type="submission" date="2013-04" db="EMBL/GenBank/DDBJ databases">
        <title>Genomic mechanisms accounting for the adaptation to parasitism in nematode-trapping fungi.</title>
        <authorList>
            <person name="Ahren D.G."/>
        </authorList>
    </citation>
    <scope>NUCLEOTIDE SEQUENCE [LARGE SCALE GENOMIC DNA]</scope>
    <source>
        <strain evidence="13">CBS 200.50</strain>
    </source>
</reference>
<feature type="region of interest" description="Disordered" evidence="11">
    <location>
        <begin position="141"/>
        <end position="222"/>
    </location>
</feature>
<gene>
    <name evidence="12" type="ORF">H072_7511</name>
</gene>
<evidence type="ECO:0000256" key="10">
    <source>
        <dbReference type="SAM" id="Coils"/>
    </source>
</evidence>
<comment type="subcellular location">
    <subcellularLocation>
        <location evidence="2">Chromosome</location>
        <location evidence="2">Centromere</location>
        <location evidence="2">Kinetochore</location>
    </subcellularLocation>
    <subcellularLocation>
        <location evidence="1">Nucleus</location>
    </subcellularLocation>
</comment>
<dbReference type="GO" id="GO:0051301">
    <property type="term" value="P:cell division"/>
    <property type="evidence" value="ECO:0007669"/>
    <property type="project" value="UniProtKB-KW"/>
</dbReference>
<dbReference type="PANTHER" id="PTHR15459">
    <property type="entry name" value="POLYAMINE-MODULATED FACTOR 1"/>
    <property type="match status" value="1"/>
</dbReference>
<evidence type="ECO:0000256" key="7">
    <source>
        <dbReference type="ARBA" id="ARBA00023242"/>
    </source>
</evidence>